<dbReference type="InterPro" id="IPR036979">
    <property type="entry name" value="CM_dom_sf"/>
</dbReference>
<dbReference type="InterPro" id="IPR002701">
    <property type="entry name" value="CM_II_prokaryot"/>
</dbReference>
<dbReference type="PANTHER" id="PTHR38041">
    <property type="entry name" value="CHORISMATE MUTASE"/>
    <property type="match status" value="1"/>
</dbReference>
<dbReference type="GO" id="GO:0004106">
    <property type="term" value="F:chorismate mutase activity"/>
    <property type="evidence" value="ECO:0007669"/>
    <property type="project" value="InterPro"/>
</dbReference>
<dbReference type="Gene3D" id="1.20.59.10">
    <property type="entry name" value="Chorismate mutase"/>
    <property type="match status" value="1"/>
</dbReference>
<dbReference type="AlphaFoldDB" id="A0A371NDJ2"/>
<evidence type="ECO:0000259" key="2">
    <source>
        <dbReference type="PROSITE" id="PS51168"/>
    </source>
</evidence>
<dbReference type="InterPro" id="IPR010950">
    <property type="entry name" value="Chorismate_mutase_arc"/>
</dbReference>
<dbReference type="InterPro" id="IPR051331">
    <property type="entry name" value="Chorismate_mutase-related"/>
</dbReference>
<dbReference type="RefSeq" id="WP_115892164.1">
    <property type="nucleotide sequence ID" value="NZ_QREL01000001.1"/>
</dbReference>
<dbReference type="NCBIfam" id="NF004925">
    <property type="entry name" value="PRK06285.1"/>
    <property type="match status" value="1"/>
</dbReference>
<dbReference type="InterPro" id="IPR036263">
    <property type="entry name" value="Chorismate_II_sf"/>
</dbReference>
<proteinExistence type="predicted"/>
<evidence type="ECO:0000256" key="1">
    <source>
        <dbReference type="ARBA" id="ARBA00023235"/>
    </source>
</evidence>
<sequence length="98" mass="11746">MDEYRAREVLRRSRQKIDGIDRDILDLIASRIALAREIAEAKEVLGMEILDPERELQIIERTRKIARENRIDENKLIELMKILMDLSKTEQKEMLRRQ</sequence>
<dbReference type="PROSITE" id="PS51168">
    <property type="entry name" value="CHORISMATE_MUT_2"/>
    <property type="match status" value="1"/>
</dbReference>
<reference evidence="3 4" key="1">
    <citation type="submission" date="2018-07" db="EMBL/GenBank/DDBJ databases">
        <title>Genomic Encyclopedia of Type Strains, Phase IV (KMG-IV): sequencing the most valuable type-strain genomes for metagenomic binning, comparative biology and taxonomic classification.</title>
        <authorList>
            <person name="Goeker M."/>
        </authorList>
    </citation>
    <scope>NUCLEOTIDE SEQUENCE [LARGE SCALE GENOMIC DNA]</scope>
    <source>
        <strain evidence="3 4">DSM 7466</strain>
    </source>
</reference>
<keyword evidence="4" id="KW-1185">Reference proteome</keyword>
<evidence type="ECO:0000313" key="3">
    <source>
        <dbReference type="EMBL" id="REE28562.1"/>
    </source>
</evidence>
<dbReference type="PANTHER" id="PTHR38041:SF1">
    <property type="entry name" value="CHORISMATE MUTASE"/>
    <property type="match status" value="1"/>
</dbReference>
<comment type="caution">
    <text evidence="3">The sequence shown here is derived from an EMBL/GenBank/DDBJ whole genome shotgun (WGS) entry which is preliminary data.</text>
</comment>
<accession>A0A371NDJ2</accession>
<dbReference type="GO" id="GO:0046417">
    <property type="term" value="P:chorismate metabolic process"/>
    <property type="evidence" value="ECO:0007669"/>
    <property type="project" value="InterPro"/>
</dbReference>
<keyword evidence="1" id="KW-0413">Isomerase</keyword>
<protein>
    <submittedName>
        <fullName evidence="3">Chorismate mutase</fullName>
    </submittedName>
</protein>
<name>A0A371NDJ2_9EURY</name>
<dbReference type="SUPFAM" id="SSF48600">
    <property type="entry name" value="Chorismate mutase II"/>
    <property type="match status" value="1"/>
</dbReference>
<dbReference type="Proteomes" id="UP000256864">
    <property type="component" value="Unassembled WGS sequence"/>
</dbReference>
<gene>
    <name evidence="3" type="ORF">C7452_0576</name>
</gene>
<dbReference type="GO" id="GO:0009697">
    <property type="term" value="P:salicylic acid biosynthetic process"/>
    <property type="evidence" value="ECO:0007669"/>
    <property type="project" value="TreeGrafter"/>
</dbReference>
<dbReference type="Pfam" id="PF01817">
    <property type="entry name" value="CM_2"/>
    <property type="match status" value="1"/>
</dbReference>
<organism evidence="3 4">
    <name type="scientific">Methanothermobacter defluvii</name>
    <dbReference type="NCBI Taxonomy" id="49339"/>
    <lineage>
        <taxon>Archaea</taxon>
        <taxon>Methanobacteriati</taxon>
        <taxon>Methanobacteriota</taxon>
        <taxon>Methanomada group</taxon>
        <taxon>Methanobacteria</taxon>
        <taxon>Methanobacteriales</taxon>
        <taxon>Methanobacteriaceae</taxon>
        <taxon>Methanothermobacter</taxon>
    </lineage>
</organism>
<evidence type="ECO:0000313" key="4">
    <source>
        <dbReference type="Proteomes" id="UP000256864"/>
    </source>
</evidence>
<dbReference type="NCBIfam" id="TIGR01791">
    <property type="entry name" value="CM_archaeal"/>
    <property type="match status" value="1"/>
</dbReference>
<dbReference type="EMBL" id="QREL01000001">
    <property type="protein sequence ID" value="REE28562.1"/>
    <property type="molecule type" value="Genomic_DNA"/>
</dbReference>
<dbReference type="SMART" id="SM00830">
    <property type="entry name" value="CM_2"/>
    <property type="match status" value="1"/>
</dbReference>
<feature type="domain" description="Chorismate mutase" evidence="2">
    <location>
        <begin position="4"/>
        <end position="95"/>
    </location>
</feature>